<dbReference type="Proteomes" id="UP000229730">
    <property type="component" value="Unassembled WGS sequence"/>
</dbReference>
<dbReference type="InParanoid" id="A0A2G4YP30"/>
<comment type="pathway">
    <text evidence="7">Amino-acid degradation; L-histidine degradation into L-glutamate; N-formimidoyl-L-glutamate from L-histidine: step 3/3.</text>
</comment>
<keyword evidence="10" id="KW-1185">Reference proteome</keyword>
<dbReference type="EMBL" id="PDEM01000025">
    <property type="protein sequence ID" value="PHZ84060.1"/>
    <property type="molecule type" value="Genomic_DNA"/>
</dbReference>
<keyword evidence="2 7" id="KW-0479">Metal-binding</keyword>
<dbReference type="OrthoDB" id="9776455at2"/>
<comment type="function">
    <text evidence="7">Catalyzes the hydrolytic cleavage of the carbon-nitrogen bond in imidazolone-5-propanoate to yield N-formimidoyl-L-glutamate. It is the third step in the universal histidine degradation pathway.</text>
</comment>
<keyword evidence="3 7" id="KW-0378">Hydrolase</keyword>
<dbReference type="PANTHER" id="PTHR42752">
    <property type="entry name" value="IMIDAZOLONEPROPIONASE"/>
    <property type="match status" value="1"/>
</dbReference>
<evidence type="ECO:0000313" key="9">
    <source>
        <dbReference type="EMBL" id="PHZ84060.1"/>
    </source>
</evidence>
<evidence type="ECO:0000256" key="4">
    <source>
        <dbReference type="ARBA" id="ARBA00022808"/>
    </source>
</evidence>
<dbReference type="Gene3D" id="3.20.20.140">
    <property type="entry name" value="Metal-dependent hydrolases"/>
    <property type="match status" value="1"/>
</dbReference>
<dbReference type="AlphaFoldDB" id="A0A2G4YP30"/>
<dbReference type="EC" id="3.5.2.7" evidence="1 7"/>
<feature type="binding site" evidence="7">
    <location>
        <position position="276"/>
    </location>
    <ligand>
        <name>Zn(2+)</name>
        <dbReference type="ChEBI" id="CHEBI:29105"/>
    </ligand>
</feature>
<feature type="binding site" evidence="7">
    <location>
        <position position="108"/>
    </location>
    <ligand>
        <name>Fe(3+)</name>
        <dbReference type="ChEBI" id="CHEBI:29034"/>
    </ligand>
</feature>
<evidence type="ECO:0000256" key="1">
    <source>
        <dbReference type="ARBA" id="ARBA00012864"/>
    </source>
</evidence>
<keyword evidence="6 7" id="KW-0408">Iron</keyword>
<evidence type="ECO:0000313" key="10">
    <source>
        <dbReference type="Proteomes" id="UP000229730"/>
    </source>
</evidence>
<dbReference type="PANTHER" id="PTHR42752:SF1">
    <property type="entry name" value="IMIDAZOLONEPROPIONASE-RELATED"/>
    <property type="match status" value="1"/>
</dbReference>
<dbReference type="InterPro" id="IPR032466">
    <property type="entry name" value="Metal_Hydrolase"/>
</dbReference>
<comment type="similarity">
    <text evidence="7">Belongs to the metallo-dependent hydrolases superfamily. HutI family.</text>
</comment>
<protein>
    <recommendedName>
        <fullName evidence="1 7">Imidazolonepropionase</fullName>
        <ecNumber evidence="1 7">3.5.2.7</ecNumber>
    </recommendedName>
    <alternativeName>
        <fullName evidence="7">Imidazolone-5-propionate hydrolase</fullName>
    </alternativeName>
</protein>
<evidence type="ECO:0000256" key="6">
    <source>
        <dbReference type="ARBA" id="ARBA00023004"/>
    </source>
</evidence>
<accession>A0A2G4YP30</accession>
<dbReference type="InterPro" id="IPR011059">
    <property type="entry name" value="Metal-dep_hydrolase_composite"/>
</dbReference>
<dbReference type="Gene3D" id="2.30.40.10">
    <property type="entry name" value="Urease, subunit C, domain 1"/>
    <property type="match status" value="1"/>
</dbReference>
<comment type="cofactor">
    <cofactor evidence="7">
        <name>Zn(2+)</name>
        <dbReference type="ChEBI" id="CHEBI:29105"/>
    </cofactor>
    <cofactor evidence="7">
        <name>Fe(3+)</name>
        <dbReference type="ChEBI" id="CHEBI:29034"/>
    </cofactor>
    <text evidence="7">Binds 1 zinc or iron ion per subunit.</text>
</comment>
<evidence type="ECO:0000256" key="2">
    <source>
        <dbReference type="ARBA" id="ARBA00022723"/>
    </source>
</evidence>
<dbReference type="UniPathway" id="UPA00379">
    <property type="reaction ID" value="UER00551"/>
</dbReference>
<dbReference type="CDD" id="cd01296">
    <property type="entry name" value="Imidazolone-5PH"/>
    <property type="match status" value="1"/>
</dbReference>
<evidence type="ECO:0000259" key="8">
    <source>
        <dbReference type="Pfam" id="PF01979"/>
    </source>
</evidence>
<comment type="catalytic activity">
    <reaction evidence="7">
        <text>4-imidazolone-5-propanoate + H2O = N-formimidoyl-L-glutamate</text>
        <dbReference type="Rhea" id="RHEA:23660"/>
        <dbReference type="ChEBI" id="CHEBI:15377"/>
        <dbReference type="ChEBI" id="CHEBI:58928"/>
        <dbReference type="ChEBI" id="CHEBI:77893"/>
        <dbReference type="EC" id="3.5.2.7"/>
    </reaction>
</comment>
<dbReference type="SUPFAM" id="SSF51338">
    <property type="entry name" value="Composite domain of metallo-dependent hydrolases"/>
    <property type="match status" value="1"/>
</dbReference>
<dbReference type="GO" id="GO:0019557">
    <property type="term" value="P:L-histidine catabolic process to glutamate and formate"/>
    <property type="evidence" value="ECO:0007669"/>
    <property type="project" value="UniProtKB-UniPathway"/>
</dbReference>
<feature type="binding site" evidence="7">
    <location>
        <position position="351"/>
    </location>
    <ligand>
        <name>Zn(2+)</name>
        <dbReference type="ChEBI" id="CHEBI:29105"/>
    </ligand>
</feature>
<dbReference type="HAMAP" id="MF_00372">
    <property type="entry name" value="HutI"/>
    <property type="match status" value="1"/>
</dbReference>
<feature type="binding site" evidence="7">
    <location>
        <position position="106"/>
    </location>
    <ligand>
        <name>Zn(2+)</name>
        <dbReference type="ChEBI" id="CHEBI:29105"/>
    </ligand>
</feature>
<feature type="binding site" evidence="7">
    <location>
        <position position="211"/>
    </location>
    <ligand>
        <name>4-imidazolone-5-propanoate</name>
        <dbReference type="ChEBI" id="CHEBI:77893"/>
    </ligand>
</feature>
<keyword evidence="5 7" id="KW-0862">Zinc</keyword>
<dbReference type="GO" id="GO:0050480">
    <property type="term" value="F:imidazolonepropionase activity"/>
    <property type="evidence" value="ECO:0007669"/>
    <property type="project" value="UniProtKB-UniRule"/>
</dbReference>
<reference evidence="9 10" key="1">
    <citation type="submission" date="2017-10" db="EMBL/GenBank/DDBJ databases">
        <title>Frigbacter circumglobatus gen. nov. sp. nov., isolated from sediment cultured in situ.</title>
        <authorList>
            <person name="Zhao Z."/>
        </authorList>
    </citation>
    <scope>NUCLEOTIDE SEQUENCE [LARGE SCALE GENOMIC DNA]</scope>
    <source>
        <strain evidence="9 10">ZYL</strain>
    </source>
</reference>
<name>A0A2G4YP30_9PROT</name>
<evidence type="ECO:0000256" key="3">
    <source>
        <dbReference type="ARBA" id="ARBA00022801"/>
    </source>
</evidence>
<feature type="binding site" evidence="7">
    <location>
        <position position="178"/>
    </location>
    <ligand>
        <name>N-formimidoyl-L-glutamate</name>
        <dbReference type="ChEBI" id="CHEBI:58928"/>
    </ligand>
</feature>
<dbReference type="GO" id="GO:0008270">
    <property type="term" value="F:zinc ion binding"/>
    <property type="evidence" value="ECO:0007669"/>
    <property type="project" value="UniProtKB-UniRule"/>
</dbReference>
<feature type="binding site" evidence="7">
    <location>
        <position position="115"/>
    </location>
    <ligand>
        <name>4-imidazolone-5-propanoate</name>
        <dbReference type="ChEBI" id="CHEBI:77893"/>
    </ligand>
</feature>
<proteinExistence type="inferred from homology"/>
<feature type="binding site" evidence="7">
    <location>
        <position position="108"/>
    </location>
    <ligand>
        <name>Zn(2+)</name>
        <dbReference type="ChEBI" id="CHEBI:29105"/>
    </ligand>
</feature>
<dbReference type="GO" id="GO:0005737">
    <property type="term" value="C:cytoplasm"/>
    <property type="evidence" value="ECO:0007669"/>
    <property type="project" value="UniProtKB-SubCell"/>
</dbReference>
<evidence type="ECO:0000256" key="7">
    <source>
        <dbReference type="HAMAP-Rule" id="MF_00372"/>
    </source>
</evidence>
<comment type="subcellular location">
    <subcellularLocation>
        <location evidence="7">Cytoplasm</location>
    </subcellularLocation>
</comment>
<feature type="binding site" evidence="7">
    <location>
        <position position="351"/>
    </location>
    <ligand>
        <name>Fe(3+)</name>
        <dbReference type="ChEBI" id="CHEBI:29034"/>
    </ligand>
</feature>
<feature type="binding site" evidence="7">
    <location>
        <position position="353"/>
    </location>
    <ligand>
        <name>N-formimidoyl-L-glutamate</name>
        <dbReference type="ChEBI" id="CHEBI:58928"/>
    </ligand>
</feature>
<dbReference type="SUPFAM" id="SSF51556">
    <property type="entry name" value="Metallo-dependent hydrolases"/>
    <property type="match status" value="1"/>
</dbReference>
<dbReference type="NCBIfam" id="TIGR01224">
    <property type="entry name" value="hutI"/>
    <property type="match status" value="1"/>
</dbReference>
<organism evidence="9 10">
    <name type="scientific">Paremcibacter congregatus</name>
    <dbReference type="NCBI Taxonomy" id="2043170"/>
    <lineage>
        <taxon>Bacteria</taxon>
        <taxon>Pseudomonadati</taxon>
        <taxon>Pseudomonadota</taxon>
        <taxon>Alphaproteobacteria</taxon>
        <taxon>Emcibacterales</taxon>
        <taxon>Emcibacteraceae</taxon>
        <taxon>Paremcibacter</taxon>
    </lineage>
</organism>
<dbReference type="Pfam" id="PF01979">
    <property type="entry name" value="Amidohydro_1"/>
    <property type="match status" value="1"/>
</dbReference>
<dbReference type="InterPro" id="IPR005920">
    <property type="entry name" value="HutI"/>
</dbReference>
<comment type="caution">
    <text evidence="9">The sequence shown here is derived from an EMBL/GenBank/DDBJ whole genome shotgun (WGS) entry which is preliminary data.</text>
</comment>
<feature type="binding site" evidence="7">
    <location>
        <position position="279"/>
    </location>
    <ligand>
        <name>4-imidazolone-5-propanoate</name>
        <dbReference type="ChEBI" id="CHEBI:77893"/>
    </ligand>
</feature>
<feature type="domain" description="Amidohydrolase-related" evidence="8">
    <location>
        <begin position="97"/>
        <end position="436"/>
    </location>
</feature>
<feature type="binding site" evidence="7">
    <location>
        <position position="356"/>
    </location>
    <ligand>
        <name>4-imidazolone-5-propanoate</name>
        <dbReference type="ChEBI" id="CHEBI:77893"/>
    </ligand>
</feature>
<keyword evidence="7" id="KW-0963">Cytoplasm</keyword>
<gene>
    <name evidence="7" type="primary">hutI</name>
    <name evidence="9" type="ORF">CRD36_12715</name>
</gene>
<evidence type="ECO:0000256" key="5">
    <source>
        <dbReference type="ARBA" id="ARBA00022833"/>
    </source>
</evidence>
<dbReference type="GO" id="GO:0005506">
    <property type="term" value="F:iron ion binding"/>
    <property type="evidence" value="ECO:0007669"/>
    <property type="project" value="UniProtKB-UniRule"/>
</dbReference>
<keyword evidence="4 7" id="KW-0369">Histidine metabolism</keyword>
<feature type="binding site" evidence="7">
    <location>
        <position position="276"/>
    </location>
    <ligand>
        <name>Fe(3+)</name>
        <dbReference type="ChEBI" id="CHEBI:29034"/>
    </ligand>
</feature>
<dbReference type="InterPro" id="IPR006680">
    <property type="entry name" value="Amidohydro-rel"/>
</dbReference>
<feature type="binding site" evidence="7">
    <location>
        <position position="178"/>
    </location>
    <ligand>
        <name>4-imidazolone-5-propanoate</name>
        <dbReference type="ChEBI" id="CHEBI:77893"/>
    </ligand>
</feature>
<dbReference type="FunFam" id="3.20.20.140:FF:000007">
    <property type="entry name" value="Imidazolonepropionase"/>
    <property type="match status" value="1"/>
</dbReference>
<feature type="binding site" evidence="7">
    <location>
        <position position="355"/>
    </location>
    <ligand>
        <name>N-formimidoyl-L-glutamate</name>
        <dbReference type="ChEBI" id="CHEBI:58928"/>
    </ligand>
</feature>
<dbReference type="GO" id="GO:0019556">
    <property type="term" value="P:L-histidine catabolic process to glutamate and formamide"/>
    <property type="evidence" value="ECO:0007669"/>
    <property type="project" value="UniProtKB-UniRule"/>
</dbReference>
<feature type="binding site" evidence="7">
    <location>
        <position position="106"/>
    </location>
    <ligand>
        <name>Fe(3+)</name>
        <dbReference type="ChEBI" id="CHEBI:29034"/>
    </ligand>
</feature>
<sequence>MLTFHVSLSIQVKFRSADGNVNDICQRHRKGRRPMTGMTLWKDVTLLTMRDTDDAPYGMIADGAIVADGGHIVWLGQAQDIPENYEDAHAISCGGKFMTPGLIDCHTHLVYGGNRVAEFEQRLLGASYEEIARAGGGILSTVRATRVASAEELLASARRRLGQLQRGGVTTVEIKSGYGLDVDNELKMLRVARIMGGQDDIDVRTTFLGAHATPAEFTGDREGYMDLVCGAMLDAVADENLADAVDAFCENIAFSPEQVGRLFDRARELGLPVKLHAEQLSNSGGAALAARYKALSADHLECLDEAGVRAMAAAGTVAVLLPGAFYTLRDERVPPVDLLRKYNVPMAIATDSNPGSSPVLSLSLMINMASTLFRLSPEEALLGVTRHGARALGLADRGQLEVGLKADFALWDIAHPAELSYQVGGNLCIGVVKDGVTVAVSPF</sequence>